<accession>A0ABQ7G0R3</accession>
<feature type="compositionally biased region" description="Low complexity" evidence="7">
    <location>
        <begin position="69"/>
        <end position="78"/>
    </location>
</feature>
<evidence type="ECO:0000256" key="1">
    <source>
        <dbReference type="ARBA" id="ARBA00004478"/>
    </source>
</evidence>
<feature type="region of interest" description="Disordered" evidence="7">
    <location>
        <begin position="1"/>
        <end position="24"/>
    </location>
</feature>
<comment type="similarity">
    <text evidence="2">Belongs to the SLC13A/DASS transporter (TC 2.A.47) family. DIT1 subfamily.</text>
</comment>
<dbReference type="InterPro" id="IPR001898">
    <property type="entry name" value="SLC13A/DASS"/>
</dbReference>
<evidence type="ECO:0000313" key="10">
    <source>
        <dbReference type="Proteomes" id="UP000815325"/>
    </source>
</evidence>
<keyword evidence="6 8" id="KW-0472">Membrane</keyword>
<feature type="transmembrane region" description="Helical" evidence="8">
    <location>
        <begin position="452"/>
        <end position="472"/>
    </location>
</feature>
<evidence type="ECO:0000256" key="2">
    <source>
        <dbReference type="ARBA" id="ARBA00007349"/>
    </source>
</evidence>
<evidence type="ECO:0000256" key="5">
    <source>
        <dbReference type="ARBA" id="ARBA00022989"/>
    </source>
</evidence>
<evidence type="ECO:0000313" key="9">
    <source>
        <dbReference type="EMBL" id="KAF5828187.1"/>
    </source>
</evidence>
<sequence>MKLHSAASNPVSKQRLGGPNRLSLLAKPCRPSNNISRVACLQPNSKSNNGVPGVTPQLPQLSAFPKPIPKTTTPSSSPVATHAAQGGGGEANAAAPREPPFKWGADMKFLGLCVGLSVALWFVPPPAGVSIKAWHLLSVFTGTIVGIITTPLPLGAVAVLGLGAAMLTKVLTFAEAFSAFSSEIPWLIAIAYWLAGGFIKSGLGNRIAYAIVAAFGKTSLGLTYSLVFAEALLSPAIPSVAARAGGIFFPLAKALCLACGSDPEAGTQKKLGSYLMKTCFQTTCVSSSMFITAMAANPLAVNLAAAANINITWGTWALAGLVPGLACLIGVPLLLYALYPPEQKDTPDAPEVAKKQLEKCGPLTRNEKITAGAFAITVALWIGGGAIGVNAVAAATVGLAILLITNVVTWKECLGNSAAWDTLTWFAALIAMAAYLNKFGFIPWFSNSVVKVVSSMGLEWQAAFGIVVGLYFYSHYFFASGAAHIGAMYTAFLAVATACGTPPMLAAIALGQLSNLMGCLTTYGIGSAPPYFGAGYVPQSDWLRLGFILSIFYIVVWLGVGGAWWKVIGLW</sequence>
<dbReference type="EMBL" id="MU070346">
    <property type="protein sequence ID" value="KAF5828187.1"/>
    <property type="molecule type" value="Genomic_DNA"/>
</dbReference>
<dbReference type="PANTHER" id="PTHR42826">
    <property type="entry name" value="DICARBOXYLATE TRANSPORTER 2.1, CHLOROPLASTIC"/>
    <property type="match status" value="1"/>
</dbReference>
<gene>
    <name evidence="9" type="ORF">DUNSADRAFT_18078</name>
</gene>
<protein>
    <submittedName>
        <fullName evidence="9">Sodium:sulfate symporter transmembrane region-domain-containing protein</fullName>
    </submittedName>
</protein>
<evidence type="ECO:0000256" key="7">
    <source>
        <dbReference type="SAM" id="MobiDB-lite"/>
    </source>
</evidence>
<feature type="transmembrane region" description="Helical" evidence="8">
    <location>
        <begin position="545"/>
        <end position="565"/>
    </location>
</feature>
<keyword evidence="3 8" id="KW-0812">Transmembrane</keyword>
<keyword evidence="4" id="KW-0934">Plastid</keyword>
<proteinExistence type="inferred from homology"/>
<reference evidence="9" key="1">
    <citation type="submission" date="2017-08" db="EMBL/GenBank/DDBJ databases">
        <authorList>
            <person name="Polle J.E."/>
            <person name="Barry K."/>
            <person name="Cushman J."/>
            <person name="Schmutz J."/>
            <person name="Tran D."/>
            <person name="Hathwaick L.T."/>
            <person name="Yim W.C."/>
            <person name="Jenkins J."/>
            <person name="Mckie-Krisberg Z.M."/>
            <person name="Prochnik S."/>
            <person name="Lindquist E."/>
            <person name="Dockter R.B."/>
            <person name="Adam C."/>
            <person name="Molina H."/>
            <person name="Bunkerborg J."/>
            <person name="Jin E."/>
            <person name="Buchheim M."/>
            <person name="Magnuson J."/>
        </authorList>
    </citation>
    <scope>NUCLEOTIDE SEQUENCE</scope>
    <source>
        <strain evidence="9">CCAP 19/18</strain>
    </source>
</reference>
<feature type="transmembrane region" description="Helical" evidence="8">
    <location>
        <begin position="424"/>
        <end position="445"/>
    </location>
</feature>
<feature type="transmembrane region" description="Helical" evidence="8">
    <location>
        <begin position="136"/>
        <end position="164"/>
    </location>
</feature>
<evidence type="ECO:0000256" key="8">
    <source>
        <dbReference type="SAM" id="Phobius"/>
    </source>
</evidence>
<name>A0ABQ7G0R3_DUNSA</name>
<dbReference type="Pfam" id="PF00939">
    <property type="entry name" value="Na_sulph_symp"/>
    <property type="match status" value="1"/>
</dbReference>
<feature type="transmembrane region" description="Helical" evidence="8">
    <location>
        <begin position="278"/>
        <end position="296"/>
    </location>
</feature>
<feature type="region of interest" description="Disordered" evidence="7">
    <location>
        <begin position="46"/>
        <end position="97"/>
    </location>
</feature>
<comment type="caution">
    <text evidence="9">The sequence shown here is derived from an EMBL/GenBank/DDBJ whole genome shotgun (WGS) entry which is preliminary data.</text>
</comment>
<dbReference type="NCBIfam" id="TIGR00785">
    <property type="entry name" value="dass"/>
    <property type="match status" value="1"/>
</dbReference>
<dbReference type="InterPro" id="IPR030676">
    <property type="entry name" value="CitT-rel"/>
</dbReference>
<evidence type="ECO:0000256" key="4">
    <source>
        <dbReference type="ARBA" id="ARBA00022780"/>
    </source>
</evidence>
<feature type="transmembrane region" description="Helical" evidence="8">
    <location>
        <begin position="373"/>
        <end position="404"/>
    </location>
</feature>
<feature type="transmembrane region" description="Helical" evidence="8">
    <location>
        <begin position="316"/>
        <end position="339"/>
    </location>
</feature>
<feature type="transmembrane region" description="Helical" evidence="8">
    <location>
        <begin position="176"/>
        <end position="195"/>
    </location>
</feature>
<feature type="transmembrane region" description="Helical" evidence="8">
    <location>
        <begin position="207"/>
        <end position="233"/>
    </location>
</feature>
<keyword evidence="5 8" id="KW-1133">Transmembrane helix</keyword>
<keyword evidence="4" id="KW-1001">Plastid inner membrane</keyword>
<evidence type="ECO:0000256" key="6">
    <source>
        <dbReference type="ARBA" id="ARBA00023136"/>
    </source>
</evidence>
<feature type="transmembrane region" description="Helical" evidence="8">
    <location>
        <begin position="107"/>
        <end position="124"/>
    </location>
</feature>
<keyword evidence="10" id="KW-1185">Reference proteome</keyword>
<comment type="subcellular location">
    <subcellularLocation>
        <location evidence="1">Plastid</location>
        <location evidence="1">Chloroplast inner membrane</location>
        <topology evidence="1">Multi-pass membrane protein</topology>
    </subcellularLocation>
</comment>
<organism evidence="9 10">
    <name type="scientific">Dunaliella salina</name>
    <name type="common">Green alga</name>
    <name type="synonym">Protococcus salinus</name>
    <dbReference type="NCBI Taxonomy" id="3046"/>
    <lineage>
        <taxon>Eukaryota</taxon>
        <taxon>Viridiplantae</taxon>
        <taxon>Chlorophyta</taxon>
        <taxon>core chlorophytes</taxon>
        <taxon>Chlorophyceae</taxon>
        <taxon>CS clade</taxon>
        <taxon>Chlamydomonadales</taxon>
        <taxon>Dunaliellaceae</taxon>
        <taxon>Dunaliella</taxon>
    </lineage>
</organism>
<feature type="compositionally biased region" description="Polar residues" evidence="7">
    <location>
        <begin position="1"/>
        <end position="12"/>
    </location>
</feature>
<evidence type="ECO:0000256" key="3">
    <source>
        <dbReference type="ARBA" id="ARBA00022692"/>
    </source>
</evidence>
<dbReference type="Proteomes" id="UP000815325">
    <property type="component" value="Unassembled WGS sequence"/>
</dbReference>